<comment type="subunit">
    <text evidence="3">Homodimer.</text>
</comment>
<dbReference type="Gene3D" id="3.40.630.30">
    <property type="match status" value="1"/>
</dbReference>
<dbReference type="AlphaFoldDB" id="A0A9W7YF26"/>
<dbReference type="Pfam" id="PF00583">
    <property type="entry name" value="Acetyltransf_1"/>
    <property type="match status" value="1"/>
</dbReference>
<accession>A0A9W7YF26</accession>
<dbReference type="InterPro" id="IPR039143">
    <property type="entry name" value="GNPNAT1-like"/>
</dbReference>
<name>A0A9W7YF26_9FUNG</name>
<dbReference type="Proteomes" id="UP001143981">
    <property type="component" value="Unassembled WGS sequence"/>
</dbReference>
<dbReference type="EMBL" id="JANBOI010000299">
    <property type="protein sequence ID" value="KAJ1731705.1"/>
    <property type="molecule type" value="Genomic_DNA"/>
</dbReference>
<comment type="pathway">
    <text evidence="8">Nucleotide-sugar biosynthesis; UDP-N-acetyl-alpha-D-glucosamine biosynthesis; N-acetyl-alpha-D-glucosamine 1-phosphate from alpha-D-glucosamine 6-phosphate (route I): step 1/2.</text>
</comment>
<evidence type="ECO:0000256" key="1">
    <source>
        <dbReference type="ARBA" id="ARBA00004184"/>
    </source>
</evidence>
<dbReference type="GO" id="GO:0006048">
    <property type="term" value="P:UDP-N-acetylglucosamine biosynthetic process"/>
    <property type="evidence" value="ECO:0007669"/>
    <property type="project" value="UniProtKB-UniRule"/>
</dbReference>
<sequence>MVHSNSLFSCAVLGAAAQSAVPDGYELRPLELTDFRKGYIDCLANLTVVGDVTEQLFAESFEEMQRAGGYFVVVIEDLASQRIVATGTLVVEQKFLRMCGRVGHIEDIVVAEGQEGKRFGKTIVTRLLHIAETLGCYKSILDCAEDNVPFYEKCGLTRKAVQMALYAPNK</sequence>
<evidence type="ECO:0000256" key="2">
    <source>
        <dbReference type="ARBA" id="ARBA00004586"/>
    </source>
</evidence>
<organism evidence="11 12">
    <name type="scientific">Coemansia biformis</name>
    <dbReference type="NCBI Taxonomy" id="1286918"/>
    <lineage>
        <taxon>Eukaryota</taxon>
        <taxon>Fungi</taxon>
        <taxon>Fungi incertae sedis</taxon>
        <taxon>Zoopagomycota</taxon>
        <taxon>Kickxellomycotina</taxon>
        <taxon>Kickxellomycetes</taxon>
        <taxon>Kickxellales</taxon>
        <taxon>Kickxellaceae</taxon>
        <taxon>Coemansia</taxon>
    </lineage>
</organism>
<protein>
    <recommendedName>
        <fullName evidence="8">Glucosamine 6-phosphate N-acetyltransferase</fullName>
        <ecNumber evidence="8">2.3.1.4</ecNumber>
    </recommendedName>
</protein>
<keyword evidence="12" id="KW-1185">Reference proteome</keyword>
<keyword evidence="5" id="KW-0256">Endoplasmic reticulum</keyword>
<keyword evidence="4 8" id="KW-0808">Transferase</keyword>
<dbReference type="PANTHER" id="PTHR13355">
    <property type="entry name" value="GLUCOSAMINE 6-PHOSPHATE N-ACETYLTRANSFERASE"/>
    <property type="match status" value="1"/>
</dbReference>
<keyword evidence="6" id="KW-0472">Membrane</keyword>
<dbReference type="GO" id="GO:0004343">
    <property type="term" value="F:glucosamine 6-phosphate N-acetyltransferase activity"/>
    <property type="evidence" value="ECO:0007669"/>
    <property type="project" value="UniProtKB-UniRule"/>
</dbReference>
<comment type="catalytic activity">
    <reaction evidence="8">
        <text>D-glucosamine 6-phosphate + acetyl-CoA = N-acetyl-D-glucosamine 6-phosphate + CoA + H(+)</text>
        <dbReference type="Rhea" id="RHEA:10292"/>
        <dbReference type="ChEBI" id="CHEBI:15378"/>
        <dbReference type="ChEBI" id="CHEBI:57287"/>
        <dbReference type="ChEBI" id="CHEBI:57288"/>
        <dbReference type="ChEBI" id="CHEBI:57513"/>
        <dbReference type="ChEBI" id="CHEBI:58725"/>
        <dbReference type="EC" id="2.3.1.4"/>
    </reaction>
</comment>
<feature type="chain" id="PRO_5040780939" description="Glucosamine 6-phosphate N-acetyltransferase" evidence="9">
    <location>
        <begin position="18"/>
        <end position="170"/>
    </location>
</feature>
<comment type="similarity">
    <text evidence="8">Belongs to the acetyltransferase family. GNA1 subfamily.</text>
</comment>
<dbReference type="InterPro" id="IPR016181">
    <property type="entry name" value="Acyl_CoA_acyltransferase"/>
</dbReference>
<dbReference type="CDD" id="cd04301">
    <property type="entry name" value="NAT_SF"/>
    <property type="match status" value="1"/>
</dbReference>
<comment type="caution">
    <text evidence="11">The sequence shown here is derived from an EMBL/GenBank/DDBJ whole genome shotgun (WGS) entry which is preliminary data.</text>
</comment>
<comment type="subcellular location">
    <subcellularLocation>
        <location evidence="1">Endomembrane system</location>
        <topology evidence="1">Peripheral membrane protein</topology>
    </subcellularLocation>
    <subcellularLocation>
        <location evidence="2">Endoplasmic reticulum membrane</location>
    </subcellularLocation>
</comment>
<evidence type="ECO:0000259" key="10">
    <source>
        <dbReference type="PROSITE" id="PS51186"/>
    </source>
</evidence>
<evidence type="ECO:0000313" key="12">
    <source>
        <dbReference type="Proteomes" id="UP001143981"/>
    </source>
</evidence>
<dbReference type="OrthoDB" id="10039976at2759"/>
<dbReference type="FunFam" id="3.40.630.30:FF:000048">
    <property type="entry name" value="Glucosamine 6-phosphate N-acetyltransferase"/>
    <property type="match status" value="1"/>
</dbReference>
<feature type="signal peptide" evidence="9">
    <location>
        <begin position="1"/>
        <end position="17"/>
    </location>
</feature>
<evidence type="ECO:0000256" key="5">
    <source>
        <dbReference type="ARBA" id="ARBA00022824"/>
    </source>
</evidence>
<dbReference type="PANTHER" id="PTHR13355:SF11">
    <property type="entry name" value="GLUCOSAMINE 6-PHOSPHATE N-ACETYLTRANSFERASE"/>
    <property type="match status" value="1"/>
</dbReference>
<evidence type="ECO:0000256" key="8">
    <source>
        <dbReference type="RuleBase" id="RU365086"/>
    </source>
</evidence>
<dbReference type="SUPFAM" id="SSF55729">
    <property type="entry name" value="Acyl-CoA N-acyltransferases (Nat)"/>
    <property type="match status" value="1"/>
</dbReference>
<evidence type="ECO:0000256" key="4">
    <source>
        <dbReference type="ARBA" id="ARBA00022679"/>
    </source>
</evidence>
<keyword evidence="7 8" id="KW-0012">Acyltransferase</keyword>
<proteinExistence type="inferred from homology"/>
<feature type="domain" description="N-acetyltransferase" evidence="10">
    <location>
        <begin position="25"/>
        <end position="170"/>
    </location>
</feature>
<evidence type="ECO:0000256" key="6">
    <source>
        <dbReference type="ARBA" id="ARBA00023136"/>
    </source>
</evidence>
<evidence type="ECO:0000256" key="7">
    <source>
        <dbReference type="ARBA" id="ARBA00023315"/>
    </source>
</evidence>
<evidence type="ECO:0000256" key="3">
    <source>
        <dbReference type="ARBA" id="ARBA00011738"/>
    </source>
</evidence>
<dbReference type="EC" id="2.3.1.4" evidence="8"/>
<evidence type="ECO:0000313" key="11">
    <source>
        <dbReference type="EMBL" id="KAJ1731705.1"/>
    </source>
</evidence>
<gene>
    <name evidence="11" type="primary">GNA1</name>
    <name evidence="11" type="ORF">LPJ61_002401</name>
</gene>
<reference evidence="11" key="1">
    <citation type="submission" date="2022-07" db="EMBL/GenBank/DDBJ databases">
        <title>Phylogenomic reconstructions and comparative analyses of Kickxellomycotina fungi.</title>
        <authorList>
            <person name="Reynolds N.K."/>
            <person name="Stajich J.E."/>
            <person name="Barry K."/>
            <person name="Grigoriev I.V."/>
            <person name="Crous P."/>
            <person name="Smith M.E."/>
        </authorList>
    </citation>
    <scope>NUCLEOTIDE SEQUENCE</scope>
    <source>
        <strain evidence="11">BCRC 34381</strain>
    </source>
</reference>
<evidence type="ECO:0000256" key="9">
    <source>
        <dbReference type="SAM" id="SignalP"/>
    </source>
</evidence>
<keyword evidence="9" id="KW-0732">Signal</keyword>
<dbReference type="GO" id="GO:0005789">
    <property type="term" value="C:endoplasmic reticulum membrane"/>
    <property type="evidence" value="ECO:0007669"/>
    <property type="project" value="UniProtKB-SubCell"/>
</dbReference>
<dbReference type="InterPro" id="IPR000182">
    <property type="entry name" value="GNAT_dom"/>
</dbReference>
<dbReference type="PROSITE" id="PS51186">
    <property type="entry name" value="GNAT"/>
    <property type="match status" value="1"/>
</dbReference>